<proteinExistence type="inferred from homology"/>
<dbReference type="GO" id="GO:0005886">
    <property type="term" value="C:plasma membrane"/>
    <property type="evidence" value="ECO:0007669"/>
    <property type="project" value="UniProtKB-SubCell"/>
</dbReference>
<evidence type="ECO:0000256" key="5">
    <source>
        <dbReference type="ARBA" id="ARBA00022989"/>
    </source>
</evidence>
<feature type="transmembrane region" description="Helical" evidence="7">
    <location>
        <begin position="294"/>
        <end position="312"/>
    </location>
</feature>
<evidence type="ECO:0000256" key="1">
    <source>
        <dbReference type="ARBA" id="ARBA00004651"/>
    </source>
</evidence>
<feature type="transmembrane region" description="Helical" evidence="7">
    <location>
        <begin position="27"/>
        <end position="44"/>
    </location>
</feature>
<dbReference type="Gene3D" id="1.20.1630.10">
    <property type="entry name" value="Formate dehydrogenase/DMSO reductase domain"/>
    <property type="match status" value="1"/>
</dbReference>
<accession>A0A3B0UYI2</accession>
<evidence type="ECO:0000256" key="6">
    <source>
        <dbReference type="ARBA" id="ARBA00023136"/>
    </source>
</evidence>
<organism evidence="8">
    <name type="scientific">hydrothermal vent metagenome</name>
    <dbReference type="NCBI Taxonomy" id="652676"/>
    <lineage>
        <taxon>unclassified sequences</taxon>
        <taxon>metagenomes</taxon>
        <taxon>ecological metagenomes</taxon>
    </lineage>
</organism>
<feature type="transmembrane region" description="Helical" evidence="7">
    <location>
        <begin position="64"/>
        <end position="91"/>
    </location>
</feature>
<dbReference type="AlphaFoldDB" id="A0A3B0UYI2"/>
<dbReference type="PANTHER" id="PTHR34856:SF2">
    <property type="entry name" value="PROTEIN NRFD"/>
    <property type="match status" value="1"/>
</dbReference>
<feature type="transmembrane region" description="Helical" evidence="7">
    <location>
        <begin position="254"/>
        <end position="274"/>
    </location>
</feature>
<feature type="transmembrane region" description="Helical" evidence="7">
    <location>
        <begin position="209"/>
        <end position="233"/>
    </location>
</feature>
<gene>
    <name evidence="8" type="ORF">MNBD_DELTA03-606</name>
</gene>
<sequence length="439" mass="49464">MARISDERAARWGYTGVAALRNSKKQLAFMVILVMIALWGYAVGMHGKIVGYRDVYSVTREIPWGMLIAGYIFCVVTSTGLCLVSCVGHVFGYEPYMPIAKRSVFLAIIFMLCGFSIIFFDIENPFRMAIWNVISPNFASNMWWMGTLYGLYLVALCVEYYFLLEQNHSFSRAAGFMGVLFGVAAHSNLGGIFGMLYGRQEWYGPYMPIYFIVSAMMSGGAAIIFFTCLARLINPEILDQKQERAINAVRQLTIMLICVIIFFTIWKVLCGIVVPEKYIAIHAFLIGKYAPLFWVGEVLLGFLIPLVFFIVSKGINYKLMFWGSGLMVIGIFFMRYNLVLEGEVVPGFASLHVLEYPDLLNYAPSFHEVAIVLAGVSMTIFGFMFGEKVFNGHQFQKHEVVPAGAFICPGCGGIHYLKEGETHDEAERRHHKLSFRAPE</sequence>
<feature type="transmembrane region" description="Helical" evidence="7">
    <location>
        <begin position="175"/>
        <end position="197"/>
    </location>
</feature>
<comment type="similarity">
    <text evidence="2">Belongs to the NrfD family.</text>
</comment>
<feature type="transmembrane region" description="Helical" evidence="7">
    <location>
        <begin position="142"/>
        <end position="163"/>
    </location>
</feature>
<keyword evidence="6 7" id="KW-0472">Membrane</keyword>
<keyword evidence="5 7" id="KW-1133">Transmembrane helix</keyword>
<dbReference type="InterPro" id="IPR005614">
    <property type="entry name" value="NrfD-like"/>
</dbReference>
<feature type="transmembrane region" description="Helical" evidence="7">
    <location>
        <begin position="103"/>
        <end position="122"/>
    </location>
</feature>
<keyword evidence="4 7" id="KW-0812">Transmembrane</keyword>
<evidence type="ECO:0000256" key="3">
    <source>
        <dbReference type="ARBA" id="ARBA00022475"/>
    </source>
</evidence>
<name>A0A3B0UYI2_9ZZZZ</name>
<comment type="subcellular location">
    <subcellularLocation>
        <location evidence="1">Cell membrane</location>
        <topology evidence="1">Multi-pass membrane protein</topology>
    </subcellularLocation>
</comment>
<feature type="transmembrane region" description="Helical" evidence="7">
    <location>
        <begin position="319"/>
        <end position="338"/>
    </location>
</feature>
<keyword evidence="3" id="KW-1003">Cell membrane</keyword>
<dbReference type="EMBL" id="UOEX01000022">
    <property type="protein sequence ID" value="VAW33193.1"/>
    <property type="molecule type" value="Genomic_DNA"/>
</dbReference>
<reference evidence="8" key="1">
    <citation type="submission" date="2018-06" db="EMBL/GenBank/DDBJ databases">
        <authorList>
            <person name="Zhirakovskaya E."/>
        </authorList>
    </citation>
    <scope>NUCLEOTIDE SEQUENCE</scope>
</reference>
<feature type="transmembrane region" description="Helical" evidence="7">
    <location>
        <begin position="366"/>
        <end position="386"/>
    </location>
</feature>
<evidence type="ECO:0000256" key="2">
    <source>
        <dbReference type="ARBA" id="ARBA00008929"/>
    </source>
</evidence>
<evidence type="ECO:0000256" key="7">
    <source>
        <dbReference type="SAM" id="Phobius"/>
    </source>
</evidence>
<dbReference type="Pfam" id="PF03916">
    <property type="entry name" value="NrfD"/>
    <property type="match status" value="1"/>
</dbReference>
<evidence type="ECO:0000256" key="4">
    <source>
        <dbReference type="ARBA" id="ARBA00022692"/>
    </source>
</evidence>
<evidence type="ECO:0000313" key="8">
    <source>
        <dbReference type="EMBL" id="VAW33193.1"/>
    </source>
</evidence>
<dbReference type="PANTHER" id="PTHR34856">
    <property type="entry name" value="PROTEIN NRFD"/>
    <property type="match status" value="1"/>
</dbReference>
<protein>
    <submittedName>
        <fullName evidence="8">Polysulphide reductase NrfD</fullName>
    </submittedName>
</protein>
<dbReference type="InterPro" id="IPR052049">
    <property type="entry name" value="Electron_transfer_protein"/>
</dbReference>